<dbReference type="GO" id="GO:0004392">
    <property type="term" value="F:heme oxygenase (decyclizing) activity"/>
    <property type="evidence" value="ECO:0007669"/>
    <property type="project" value="InterPro"/>
</dbReference>
<dbReference type="CDD" id="cd19166">
    <property type="entry name" value="HemeO-bac"/>
    <property type="match status" value="1"/>
</dbReference>
<dbReference type="GO" id="GO:0006788">
    <property type="term" value="P:heme oxidation"/>
    <property type="evidence" value="ECO:0007669"/>
    <property type="project" value="InterPro"/>
</dbReference>
<comment type="caution">
    <text evidence="1">The sequence shown here is derived from an EMBL/GenBank/DDBJ whole genome shotgun (WGS) entry which is preliminary data.</text>
</comment>
<dbReference type="AlphaFoldDB" id="X1I9E2"/>
<evidence type="ECO:0000313" key="1">
    <source>
        <dbReference type="EMBL" id="GAH54198.1"/>
    </source>
</evidence>
<reference evidence="1" key="1">
    <citation type="journal article" date="2014" name="Front. Microbiol.">
        <title>High frequency of phylogenetically diverse reductive dehalogenase-homologous genes in deep subseafloor sedimentary metagenomes.</title>
        <authorList>
            <person name="Kawai M."/>
            <person name="Futagami T."/>
            <person name="Toyoda A."/>
            <person name="Takaki Y."/>
            <person name="Nishi S."/>
            <person name="Hori S."/>
            <person name="Arai W."/>
            <person name="Tsubouchi T."/>
            <person name="Morono Y."/>
            <person name="Uchiyama I."/>
            <person name="Ito T."/>
            <person name="Fujiyama A."/>
            <person name="Inagaki F."/>
            <person name="Takami H."/>
        </authorList>
    </citation>
    <scope>NUCLEOTIDE SEQUENCE</scope>
    <source>
        <strain evidence="1">Expedition CK06-06</strain>
    </source>
</reference>
<dbReference type="InterPro" id="IPR016053">
    <property type="entry name" value="Haem_Oase-like"/>
</dbReference>
<name>X1I9E2_9ZZZZ</name>
<evidence type="ECO:0008006" key="2">
    <source>
        <dbReference type="Google" id="ProtNLM"/>
    </source>
</evidence>
<dbReference type="InterPro" id="IPR016084">
    <property type="entry name" value="Haem_Oase-like_multi-hlx"/>
</dbReference>
<feature type="non-terminal residue" evidence="1">
    <location>
        <position position="1"/>
    </location>
</feature>
<dbReference type="Pfam" id="PF01126">
    <property type="entry name" value="Heme_oxygenase"/>
    <property type="match status" value="1"/>
</dbReference>
<dbReference type="Gene3D" id="1.20.910.10">
    <property type="entry name" value="Heme oxygenase-like"/>
    <property type="match status" value="1"/>
</dbReference>
<dbReference type="EMBL" id="BARU01024864">
    <property type="protein sequence ID" value="GAH54198.1"/>
    <property type="molecule type" value="Genomic_DNA"/>
</dbReference>
<gene>
    <name evidence="1" type="ORF">S03H2_40134</name>
</gene>
<dbReference type="SUPFAM" id="SSF48613">
    <property type="entry name" value="Heme oxygenase-like"/>
    <property type="match status" value="1"/>
</dbReference>
<sequence length="117" mass="13359">KINALPATQRLLEKIREQTKSSPYALLGMHYVLLGSKHGGKFIAKICQEKYQFSDGLGVCYFDPYGPNFMPIWKSFREEMNQHQFEPEEIERICAAAATMFRAVTEIGDELMPLVKA</sequence>
<proteinExistence type="predicted"/>
<protein>
    <recommendedName>
        <fullName evidence="2">Heme oxygenase</fullName>
    </recommendedName>
</protein>
<organism evidence="1">
    <name type="scientific">marine sediment metagenome</name>
    <dbReference type="NCBI Taxonomy" id="412755"/>
    <lineage>
        <taxon>unclassified sequences</taxon>
        <taxon>metagenomes</taxon>
        <taxon>ecological metagenomes</taxon>
    </lineage>
</organism>
<accession>X1I9E2</accession>